<evidence type="ECO:0000256" key="1">
    <source>
        <dbReference type="SAM" id="MobiDB-lite"/>
    </source>
</evidence>
<accession>A0AA89AMB9</accession>
<evidence type="ECO:0000313" key="4">
    <source>
        <dbReference type="Proteomes" id="UP001188597"/>
    </source>
</evidence>
<sequence>MMRKGNTYAPQVLIGWSNMSEDEATWEDWTTVKAKFPEFIRMEEENFKGGGNVMDTPPQAPKDQSKEIKGSAVANSCDH</sequence>
<dbReference type="InterPro" id="IPR016197">
    <property type="entry name" value="Chromo-like_dom_sf"/>
</dbReference>
<dbReference type="SUPFAM" id="SSF54160">
    <property type="entry name" value="Chromo domain-like"/>
    <property type="match status" value="1"/>
</dbReference>
<organism evidence="3 4">
    <name type="scientific">Escallonia herrerae</name>
    <dbReference type="NCBI Taxonomy" id="1293975"/>
    <lineage>
        <taxon>Eukaryota</taxon>
        <taxon>Viridiplantae</taxon>
        <taxon>Streptophyta</taxon>
        <taxon>Embryophyta</taxon>
        <taxon>Tracheophyta</taxon>
        <taxon>Spermatophyta</taxon>
        <taxon>Magnoliopsida</taxon>
        <taxon>eudicotyledons</taxon>
        <taxon>Gunneridae</taxon>
        <taxon>Pentapetalae</taxon>
        <taxon>asterids</taxon>
        <taxon>campanulids</taxon>
        <taxon>Escalloniales</taxon>
        <taxon>Escalloniaceae</taxon>
        <taxon>Escallonia</taxon>
    </lineage>
</organism>
<dbReference type="InterPro" id="IPR023780">
    <property type="entry name" value="Chromo_domain"/>
</dbReference>
<comment type="caution">
    <text evidence="3">The sequence shown here is derived from an EMBL/GenBank/DDBJ whole genome shotgun (WGS) entry which is preliminary data.</text>
</comment>
<dbReference type="Proteomes" id="UP001188597">
    <property type="component" value="Unassembled WGS sequence"/>
</dbReference>
<protein>
    <recommendedName>
        <fullName evidence="2">Chromo domain-containing protein</fullName>
    </recommendedName>
</protein>
<evidence type="ECO:0000313" key="3">
    <source>
        <dbReference type="EMBL" id="KAK3005926.1"/>
    </source>
</evidence>
<proteinExistence type="predicted"/>
<evidence type="ECO:0000259" key="2">
    <source>
        <dbReference type="Pfam" id="PF00385"/>
    </source>
</evidence>
<gene>
    <name evidence="3" type="ORF">RJ639_017799</name>
</gene>
<dbReference type="Pfam" id="PF00385">
    <property type="entry name" value="Chromo"/>
    <property type="match status" value="1"/>
</dbReference>
<dbReference type="EMBL" id="JAVXUP010002064">
    <property type="protein sequence ID" value="KAK3005926.1"/>
    <property type="molecule type" value="Genomic_DNA"/>
</dbReference>
<feature type="domain" description="Chromo" evidence="2">
    <location>
        <begin position="3"/>
        <end position="41"/>
    </location>
</feature>
<dbReference type="AlphaFoldDB" id="A0AA89AMB9"/>
<keyword evidence="4" id="KW-1185">Reference proteome</keyword>
<reference evidence="3" key="1">
    <citation type="submission" date="2022-12" db="EMBL/GenBank/DDBJ databases">
        <title>Draft genome assemblies for two species of Escallonia (Escalloniales).</title>
        <authorList>
            <person name="Chanderbali A."/>
            <person name="Dervinis C."/>
            <person name="Anghel I."/>
            <person name="Soltis D."/>
            <person name="Soltis P."/>
            <person name="Zapata F."/>
        </authorList>
    </citation>
    <scope>NUCLEOTIDE SEQUENCE</scope>
    <source>
        <strain evidence="3">UCBG64.0493</strain>
        <tissue evidence="3">Leaf</tissue>
    </source>
</reference>
<name>A0AA89AMB9_9ASTE</name>
<feature type="region of interest" description="Disordered" evidence="1">
    <location>
        <begin position="46"/>
        <end position="79"/>
    </location>
</feature>